<dbReference type="Proteomes" id="UP001331936">
    <property type="component" value="Unassembled WGS sequence"/>
</dbReference>
<feature type="compositionally biased region" description="Low complexity" evidence="1">
    <location>
        <begin position="201"/>
        <end position="216"/>
    </location>
</feature>
<evidence type="ECO:0000256" key="1">
    <source>
        <dbReference type="SAM" id="MobiDB-lite"/>
    </source>
</evidence>
<feature type="transmembrane region" description="Helical" evidence="2">
    <location>
        <begin position="20"/>
        <end position="38"/>
    </location>
</feature>
<evidence type="ECO:0000259" key="3">
    <source>
        <dbReference type="Pfam" id="PF20570"/>
    </source>
</evidence>
<dbReference type="EMBL" id="JAUZMZ010000015">
    <property type="protein sequence ID" value="MEE2031386.1"/>
    <property type="molecule type" value="Genomic_DNA"/>
</dbReference>
<keyword evidence="5" id="KW-1185">Reference proteome</keyword>
<evidence type="ECO:0000256" key="2">
    <source>
        <dbReference type="SAM" id="Phobius"/>
    </source>
</evidence>
<dbReference type="Pfam" id="PF20570">
    <property type="entry name" value="DUF6779"/>
    <property type="match status" value="1"/>
</dbReference>
<evidence type="ECO:0000313" key="5">
    <source>
        <dbReference type="Proteomes" id="UP001331936"/>
    </source>
</evidence>
<feature type="domain" description="DUF6779" evidence="3">
    <location>
        <begin position="45"/>
        <end position="152"/>
    </location>
</feature>
<feature type="region of interest" description="Disordered" evidence="1">
    <location>
        <begin position="156"/>
        <end position="255"/>
    </location>
</feature>
<keyword evidence="2" id="KW-1133">Transmembrane helix</keyword>
<gene>
    <name evidence="4" type="ORF">Q8814_04545</name>
</gene>
<keyword evidence="2" id="KW-0472">Membrane</keyword>
<sequence>MVFPGRGRENRRPWRSPSSVIVAGLLGLAMVASLLLVFSESVQLLRVAVVVALWAATVGAIAMTKYRRESALDKAKADDLKTVYELQLEREISARREYELTLEEKVRTELRIDADEMAALRTELVALRRNLEALFEGKLPVDAVALQTGADRARELGGATRVTAPRPSGPAFASPDDEPLTAETTAVSSEQNEKPSDAAEETIAAGATETGGTTPAAEDDEPTGRRGRRRADESGGGHTKGRSVAEILAALSADR</sequence>
<proteinExistence type="predicted"/>
<keyword evidence="2" id="KW-0812">Transmembrane</keyword>
<evidence type="ECO:0000313" key="4">
    <source>
        <dbReference type="EMBL" id="MEE2031386.1"/>
    </source>
</evidence>
<reference evidence="4 5" key="1">
    <citation type="submission" date="2023-08" db="EMBL/GenBank/DDBJ databases">
        <authorList>
            <person name="Girao M."/>
            <person name="Carvalho M.F."/>
        </authorList>
    </citation>
    <scope>NUCLEOTIDE SEQUENCE [LARGE SCALE GENOMIC DNA]</scope>
    <source>
        <strain evidence="4 5">CC-R104</strain>
    </source>
</reference>
<comment type="caution">
    <text evidence="4">The sequence shown here is derived from an EMBL/GenBank/DDBJ whole genome shotgun (WGS) entry which is preliminary data.</text>
</comment>
<dbReference type="InterPro" id="IPR046706">
    <property type="entry name" value="DUF6779"/>
</dbReference>
<name>A0ABU7JMX0_9NOCA</name>
<dbReference type="RefSeq" id="WP_330150825.1">
    <property type="nucleotide sequence ID" value="NZ_JAUZMZ010000015.1"/>
</dbReference>
<protein>
    <recommendedName>
        <fullName evidence="3">DUF6779 domain-containing protein</fullName>
    </recommendedName>
</protein>
<accession>A0ABU7JMX0</accession>
<feature type="transmembrane region" description="Helical" evidence="2">
    <location>
        <begin position="44"/>
        <end position="64"/>
    </location>
</feature>
<organism evidence="4 5">
    <name type="scientific">Rhodococcus chondri</name>
    <dbReference type="NCBI Taxonomy" id="3065941"/>
    <lineage>
        <taxon>Bacteria</taxon>
        <taxon>Bacillati</taxon>
        <taxon>Actinomycetota</taxon>
        <taxon>Actinomycetes</taxon>
        <taxon>Mycobacteriales</taxon>
        <taxon>Nocardiaceae</taxon>
        <taxon>Rhodococcus</taxon>
    </lineage>
</organism>